<dbReference type="PANTHER" id="PTHR34009:SF2">
    <property type="entry name" value="PROTEIN STAR"/>
    <property type="match status" value="1"/>
</dbReference>
<dbReference type="NCBIfam" id="TIGR01444">
    <property type="entry name" value="fkbM_fam"/>
    <property type="match status" value="1"/>
</dbReference>
<gene>
    <name evidence="2" type="ORF">A2V49_02590</name>
</gene>
<dbReference type="InterPro" id="IPR006342">
    <property type="entry name" value="FkbM_mtfrase"/>
</dbReference>
<dbReference type="AlphaFoldDB" id="A0A1F4UKJ5"/>
<accession>A0A1F4UKJ5</accession>
<evidence type="ECO:0000313" key="2">
    <source>
        <dbReference type="EMBL" id="OGC45495.1"/>
    </source>
</evidence>
<dbReference type="EMBL" id="MEUV01000033">
    <property type="protein sequence ID" value="OGC45495.1"/>
    <property type="molecule type" value="Genomic_DNA"/>
</dbReference>
<dbReference type="Pfam" id="PF05050">
    <property type="entry name" value="Methyltransf_21"/>
    <property type="match status" value="1"/>
</dbReference>
<sequence>MEGFIYSLKRVIGKIKRKEGFFDFIKCVYYEFILTFYKPLIKSSWSGDYEDITIDRLLSFKKKGFYIDIGAYDPTLGSNTKRFYNKGWSGINIEPDFDRYNKFLKKRKRDINLNLGISDNRSEFIFYKMFPESLSTFSKEEMEKKVKEGYKLISKNKVKVKKLEDIIKEYKIKDLDFVSIDTEGFDINVLFSADWQYFYPKVICIEGKDINIEKYLMEKGYNKYIESINNRIYYRD</sequence>
<proteinExistence type="predicted"/>
<dbReference type="GO" id="GO:0005737">
    <property type="term" value="C:cytoplasm"/>
    <property type="evidence" value="ECO:0007669"/>
    <property type="project" value="GOC"/>
</dbReference>
<protein>
    <recommendedName>
        <fullName evidence="1">Methyltransferase FkbM domain-containing protein</fullName>
    </recommendedName>
</protein>
<evidence type="ECO:0000313" key="3">
    <source>
        <dbReference type="Proteomes" id="UP000178615"/>
    </source>
</evidence>
<dbReference type="SUPFAM" id="SSF53335">
    <property type="entry name" value="S-adenosyl-L-methionine-dependent methyltransferases"/>
    <property type="match status" value="1"/>
</dbReference>
<name>A0A1F4UKJ5_UNCKA</name>
<feature type="domain" description="Methyltransferase FkbM" evidence="1">
    <location>
        <begin position="68"/>
        <end position="207"/>
    </location>
</feature>
<dbReference type="GO" id="GO:0006888">
    <property type="term" value="P:endoplasmic reticulum to Golgi vesicle-mediated transport"/>
    <property type="evidence" value="ECO:0007669"/>
    <property type="project" value="TreeGrafter"/>
</dbReference>
<organism evidence="2 3">
    <name type="scientific">candidate division WWE3 bacterium RBG_19FT_COMBO_34_6</name>
    <dbReference type="NCBI Taxonomy" id="1802612"/>
    <lineage>
        <taxon>Bacteria</taxon>
        <taxon>Katanobacteria</taxon>
    </lineage>
</organism>
<dbReference type="Proteomes" id="UP000178615">
    <property type="component" value="Unassembled WGS sequence"/>
</dbReference>
<dbReference type="Gene3D" id="3.40.50.150">
    <property type="entry name" value="Vaccinia Virus protein VP39"/>
    <property type="match status" value="1"/>
</dbReference>
<dbReference type="InterPro" id="IPR029063">
    <property type="entry name" value="SAM-dependent_MTases_sf"/>
</dbReference>
<evidence type="ECO:0000259" key="1">
    <source>
        <dbReference type="Pfam" id="PF05050"/>
    </source>
</evidence>
<reference evidence="2 3" key="1">
    <citation type="journal article" date="2016" name="Nat. Commun.">
        <title>Thousands of microbial genomes shed light on interconnected biogeochemical processes in an aquifer system.</title>
        <authorList>
            <person name="Anantharaman K."/>
            <person name="Brown C.T."/>
            <person name="Hug L.A."/>
            <person name="Sharon I."/>
            <person name="Castelle C.J."/>
            <person name="Probst A.J."/>
            <person name="Thomas B.C."/>
            <person name="Singh A."/>
            <person name="Wilkins M.J."/>
            <person name="Karaoz U."/>
            <person name="Brodie E.L."/>
            <person name="Williams K.H."/>
            <person name="Hubbard S.S."/>
            <person name="Banfield J.F."/>
        </authorList>
    </citation>
    <scope>NUCLEOTIDE SEQUENCE [LARGE SCALE GENOMIC DNA]</scope>
</reference>
<dbReference type="InterPro" id="IPR053202">
    <property type="entry name" value="EGF_Rcpt_Signaling_Reg"/>
</dbReference>
<dbReference type="GO" id="GO:0005886">
    <property type="term" value="C:plasma membrane"/>
    <property type="evidence" value="ECO:0007669"/>
    <property type="project" value="TreeGrafter"/>
</dbReference>
<dbReference type="GO" id="GO:0016197">
    <property type="term" value="P:endosomal transport"/>
    <property type="evidence" value="ECO:0007669"/>
    <property type="project" value="TreeGrafter"/>
</dbReference>
<comment type="caution">
    <text evidence="2">The sequence shown here is derived from an EMBL/GenBank/DDBJ whole genome shotgun (WGS) entry which is preliminary data.</text>
</comment>
<dbReference type="PANTHER" id="PTHR34009">
    <property type="entry name" value="PROTEIN STAR"/>
    <property type="match status" value="1"/>
</dbReference>